<dbReference type="Pfam" id="PF00011">
    <property type="entry name" value="HSP20"/>
    <property type="match status" value="1"/>
</dbReference>
<sequence>MLSRRWIDPFEEMRSIIDEMDRMMEEFWSTGIEPSRPARRGLGRRFVPPVEVTEDENNVYVRAAVPGVPKDKLEITVEEDRVYLKGELQEQKKEEKEGVFYSEMRYGTFERAIALPTTVKAEEAKAEYRDGVVELTLPKKAPESKGVKIRLE</sequence>
<protein>
    <submittedName>
        <fullName evidence="5">Heat shock protein Hsp20</fullName>
    </submittedName>
</protein>
<dbReference type="Proteomes" id="UP000001732">
    <property type="component" value="Chromosome"/>
</dbReference>
<dbReference type="eggNOG" id="COG0071">
    <property type="taxonomic scope" value="Bacteria"/>
</dbReference>
<evidence type="ECO:0000259" key="4">
    <source>
        <dbReference type="PROSITE" id="PS01031"/>
    </source>
</evidence>
<keyword evidence="1 5" id="KW-0346">Stress response</keyword>
<dbReference type="HOGENOM" id="CLU_046737_12_2_9"/>
<dbReference type="KEGG" id="cpo:COPRO5265_0424"/>
<organism evidence="5 6">
    <name type="scientific">Coprothermobacter proteolyticus (strain ATCC 35245 / DSM 5265 / OCM 4 / BT)</name>
    <dbReference type="NCBI Taxonomy" id="309798"/>
    <lineage>
        <taxon>Bacteria</taxon>
        <taxon>Pseudomonadati</taxon>
        <taxon>Coprothermobacterota</taxon>
        <taxon>Coprothermobacteria</taxon>
        <taxon>Coprothermobacterales</taxon>
        <taxon>Coprothermobacteraceae</taxon>
        <taxon>Coprothermobacter</taxon>
    </lineage>
</organism>
<dbReference type="PANTHER" id="PTHR46733">
    <property type="entry name" value="26.5 KDA HEAT SHOCK PROTEIN, MITOCHONDRIAL"/>
    <property type="match status" value="1"/>
</dbReference>
<reference evidence="6" key="1">
    <citation type="submission" date="2008-08" db="EMBL/GenBank/DDBJ databases">
        <title>The complete genome sequence of Coprothermobacter proteolyticus strain ATCC 5245 / DSM 5265 / BT.</title>
        <authorList>
            <person name="Dodson R.J."/>
            <person name="Durkin A.S."/>
            <person name="Wu M."/>
            <person name="Eisen J."/>
            <person name="Sutton G."/>
        </authorList>
    </citation>
    <scope>NUCLEOTIDE SEQUENCE [LARGE SCALE GENOMIC DNA]</scope>
    <source>
        <strain evidence="6">ATCC 35245 / DSM 5265 / OCM 4 / BT</strain>
    </source>
</reference>
<dbReference type="CDD" id="cd06464">
    <property type="entry name" value="ACD_sHsps-like"/>
    <property type="match status" value="1"/>
</dbReference>
<comment type="similarity">
    <text evidence="2 3">Belongs to the small heat shock protein (HSP20) family.</text>
</comment>
<accession>B5Y7P2</accession>
<dbReference type="GO" id="GO:0009408">
    <property type="term" value="P:response to heat"/>
    <property type="evidence" value="ECO:0007669"/>
    <property type="project" value="InterPro"/>
</dbReference>
<gene>
    <name evidence="5" type="ordered locus">COPRO5265_0424</name>
</gene>
<dbReference type="OrthoDB" id="9811615at2"/>
<proteinExistence type="inferred from homology"/>
<evidence type="ECO:0000256" key="1">
    <source>
        <dbReference type="ARBA" id="ARBA00023016"/>
    </source>
</evidence>
<dbReference type="Gene3D" id="2.60.40.790">
    <property type="match status" value="1"/>
</dbReference>
<dbReference type="RefSeq" id="WP_012544831.1">
    <property type="nucleotide sequence ID" value="NC_011295.1"/>
</dbReference>
<evidence type="ECO:0000313" key="6">
    <source>
        <dbReference type="Proteomes" id="UP000001732"/>
    </source>
</evidence>
<keyword evidence="6" id="KW-1185">Reference proteome</keyword>
<feature type="domain" description="SHSP" evidence="4">
    <location>
        <begin position="41"/>
        <end position="152"/>
    </location>
</feature>
<dbReference type="SUPFAM" id="SSF49764">
    <property type="entry name" value="HSP20-like chaperones"/>
    <property type="match status" value="1"/>
</dbReference>
<dbReference type="InterPro" id="IPR044587">
    <property type="entry name" value="HSP21-like"/>
</dbReference>
<dbReference type="STRING" id="309798.COPRO5265_0424"/>
<dbReference type="PANTHER" id="PTHR46733:SF4">
    <property type="entry name" value="HEAT SHOCK PROTEIN 21, CHLOROPLASTIC"/>
    <property type="match status" value="1"/>
</dbReference>
<evidence type="ECO:0000256" key="3">
    <source>
        <dbReference type="RuleBase" id="RU003616"/>
    </source>
</evidence>
<dbReference type="AlphaFoldDB" id="B5Y7P2"/>
<dbReference type="InterPro" id="IPR002068">
    <property type="entry name" value="A-crystallin/Hsp20_dom"/>
</dbReference>
<dbReference type="PROSITE" id="PS01031">
    <property type="entry name" value="SHSP"/>
    <property type="match status" value="1"/>
</dbReference>
<dbReference type="EMBL" id="CP001145">
    <property type="protein sequence ID" value="ACI18181.1"/>
    <property type="molecule type" value="Genomic_DNA"/>
</dbReference>
<evidence type="ECO:0000313" key="5">
    <source>
        <dbReference type="EMBL" id="ACI18181.1"/>
    </source>
</evidence>
<dbReference type="InterPro" id="IPR008978">
    <property type="entry name" value="HSP20-like_chaperone"/>
</dbReference>
<reference evidence="5 6" key="2">
    <citation type="journal article" date="2014" name="Genome Announc.">
        <title>Complete Genome Sequence of Coprothermobacter proteolyticus DSM 5265.</title>
        <authorList>
            <person name="Alexiev A."/>
            <person name="Coil D.A."/>
            <person name="Badger J.H."/>
            <person name="Enticknap J."/>
            <person name="Ward N."/>
            <person name="Robb F.T."/>
            <person name="Eisen J.A."/>
        </authorList>
    </citation>
    <scope>NUCLEOTIDE SEQUENCE [LARGE SCALE GENOMIC DNA]</scope>
    <source>
        <strain evidence="6">ATCC 35245 / DSM 5265 / OCM 4 / BT</strain>
    </source>
</reference>
<evidence type="ECO:0000256" key="2">
    <source>
        <dbReference type="PROSITE-ProRule" id="PRU00285"/>
    </source>
</evidence>
<name>B5Y7P2_COPPD</name>